<comment type="similarity">
    <text evidence="1">Belongs to the CGI121/TPRKB family.</text>
</comment>
<dbReference type="InterPro" id="IPR036504">
    <property type="entry name" value="CGI121/TPRKB_sf"/>
</dbReference>
<dbReference type="InterPro" id="IPR013926">
    <property type="entry name" value="CGI121/TPRKB"/>
</dbReference>
<dbReference type="KEGG" id="pyc:TQ32_03325"/>
<dbReference type="EMBL" id="CP010835">
    <property type="protein sequence ID" value="AMM53616.1"/>
    <property type="molecule type" value="Genomic_DNA"/>
</dbReference>
<dbReference type="Pfam" id="PF08617">
    <property type="entry name" value="CGI-121"/>
    <property type="match status" value="1"/>
</dbReference>
<reference evidence="2 3" key="2">
    <citation type="journal article" date="2016" name="Int. J. Syst. Evol. Microbiol.">
        <title>Pyrococcus kukulkanii sp. nov., a hyperthermophilic, piezophilic archaeon isolated from a deep-sea hydrothermal vent.</title>
        <authorList>
            <person name="Callac N."/>
            <person name="Oger P."/>
            <person name="Lesongeur F."/>
            <person name="Rattray J.E."/>
            <person name="Vannier P."/>
            <person name="Michoud G."/>
            <person name="Beauverger M."/>
            <person name="Gayet N."/>
            <person name="Rouxel O."/>
            <person name="Jebbar M."/>
            <person name="Godfroy A."/>
        </authorList>
    </citation>
    <scope>NUCLEOTIDE SEQUENCE [LARGE SCALE GENOMIC DNA]</scope>
    <source>
        <strain evidence="2 3">NCB100</strain>
    </source>
</reference>
<dbReference type="NCBIfam" id="NF011465">
    <property type="entry name" value="PRK14886.1-1"/>
    <property type="match status" value="1"/>
</dbReference>
<dbReference type="GeneID" id="28490835"/>
<dbReference type="STRING" id="1609559.TQ32_03325"/>
<organism evidence="2 3">
    <name type="scientific">Pyrococcus kukulkanii</name>
    <dbReference type="NCBI Taxonomy" id="1609559"/>
    <lineage>
        <taxon>Archaea</taxon>
        <taxon>Methanobacteriati</taxon>
        <taxon>Methanobacteriota</taxon>
        <taxon>Thermococci</taxon>
        <taxon>Thermococcales</taxon>
        <taxon>Thermococcaceae</taxon>
        <taxon>Pyrococcus</taxon>
    </lineage>
</organism>
<protein>
    <submittedName>
        <fullName evidence="2">Uncharacterized protein</fullName>
    </submittedName>
</protein>
<gene>
    <name evidence="2" type="ORF">TQ32_03325</name>
</gene>
<name>A0A127BAD3_9EURY</name>
<dbReference type="SUPFAM" id="SSF143870">
    <property type="entry name" value="PF0523-like"/>
    <property type="match status" value="1"/>
</dbReference>
<dbReference type="PATRIC" id="fig|1609559.3.peg.696"/>
<dbReference type="RefSeq" id="WP_068320991.1">
    <property type="nucleotide sequence ID" value="NZ_CP010835.1"/>
</dbReference>
<dbReference type="OrthoDB" id="85996at2157"/>
<accession>A0A127BAD3</accession>
<dbReference type="AlphaFoldDB" id="A0A127BAD3"/>
<dbReference type="Proteomes" id="UP000070587">
    <property type="component" value="Chromosome"/>
</dbReference>
<proteinExistence type="inferred from homology"/>
<evidence type="ECO:0000256" key="1">
    <source>
        <dbReference type="ARBA" id="ARBA00005546"/>
    </source>
</evidence>
<reference evidence="3" key="1">
    <citation type="submission" date="2015-02" db="EMBL/GenBank/DDBJ databases">
        <title>Pyrococcus kukulkanii sp. nov., a novel hyperthermophilic archaeon isolated from a deep-sea hydrothermal vent at the Guaymas Basin.</title>
        <authorList>
            <person name="Oger P.M."/>
            <person name="Callac N."/>
            <person name="Jebbar M."/>
            <person name="Godfroy A."/>
        </authorList>
    </citation>
    <scope>NUCLEOTIDE SEQUENCE [LARGE SCALE GENOMIC DNA]</scope>
    <source>
        <strain evidence="3">NCB100</strain>
    </source>
</reference>
<sequence length="143" mass="15891">MKEITTKFGKICIAKVHLTKENVELLINICGENCQIVKADCPEEVTFATLLALKAFIQGRNKARTVKGEILLRLAGVRQIREAINLVGAREGENFIVTFGTEDPCKLLAEILSKIGVVEVTLNECDKEIVKKSFERIAMTETL</sequence>
<evidence type="ECO:0000313" key="2">
    <source>
        <dbReference type="EMBL" id="AMM53616.1"/>
    </source>
</evidence>
<dbReference type="Gene3D" id="3.30.2380.10">
    <property type="entry name" value="CGI121/TPRKB"/>
    <property type="match status" value="1"/>
</dbReference>
<evidence type="ECO:0000313" key="3">
    <source>
        <dbReference type="Proteomes" id="UP000070587"/>
    </source>
</evidence>